<dbReference type="InterPro" id="IPR005259">
    <property type="entry name" value="PriA"/>
</dbReference>
<dbReference type="EMBL" id="JXYA01000021">
    <property type="protein sequence ID" value="KJZ09141.1"/>
    <property type="molecule type" value="Genomic_DNA"/>
</dbReference>
<dbReference type="EC" id="5.6.2.4" evidence="12"/>
<keyword evidence="3 12" id="KW-0479">Metal-binding</keyword>
<evidence type="ECO:0000256" key="12">
    <source>
        <dbReference type="HAMAP-Rule" id="MF_00983"/>
    </source>
</evidence>
<dbReference type="Gene3D" id="3.40.1440.60">
    <property type="entry name" value="PriA, 3(prime) DNA-binding domain"/>
    <property type="match status" value="1"/>
</dbReference>
<feature type="binding site" evidence="12">
    <location>
        <position position="471"/>
    </location>
    <ligand>
        <name>Zn(2+)</name>
        <dbReference type="ChEBI" id="CHEBI:29105"/>
        <label>1</label>
    </ligand>
</feature>
<dbReference type="FunFam" id="3.40.1440.60:FF:000001">
    <property type="entry name" value="Primosomal protein N"/>
    <property type="match status" value="1"/>
</dbReference>
<accession>A0A0F4QNB6</accession>
<feature type="binding site" evidence="12">
    <location>
        <position position="461"/>
    </location>
    <ligand>
        <name>Zn(2+)</name>
        <dbReference type="ChEBI" id="CHEBI:29105"/>
        <label>2</label>
    </ligand>
</feature>
<comment type="caution">
    <text evidence="15">The sequence shown here is derived from an EMBL/GenBank/DDBJ whole genome shotgun (WGS) entry which is preliminary data.</text>
</comment>
<keyword evidence="16" id="KW-1185">Reference proteome</keyword>
<evidence type="ECO:0000256" key="8">
    <source>
        <dbReference type="ARBA" id="ARBA00022840"/>
    </source>
</evidence>
<feature type="domain" description="Helicase C-terminal" evidence="14">
    <location>
        <begin position="452"/>
        <end position="625"/>
    </location>
</feature>
<gene>
    <name evidence="12" type="primary">priA</name>
    <name evidence="15" type="ORF">TW77_10450</name>
</gene>
<dbReference type="SMART" id="SM00487">
    <property type="entry name" value="DEXDc"/>
    <property type="match status" value="1"/>
</dbReference>
<dbReference type="Pfam" id="PF17764">
    <property type="entry name" value="PriA_3primeBD"/>
    <property type="match status" value="1"/>
</dbReference>
<comment type="cofactor">
    <cofactor evidence="12">
        <name>Zn(2+)</name>
        <dbReference type="ChEBI" id="CHEBI:29105"/>
    </cofactor>
    <text evidence="12">Binds 2 zinc ions per subunit.</text>
</comment>
<proteinExistence type="inferred from homology"/>
<keyword evidence="1 12" id="KW-0639">Primosome</keyword>
<dbReference type="Pfam" id="PF18319">
    <property type="entry name" value="Zn_ribbon_PriA"/>
    <property type="match status" value="1"/>
</dbReference>
<dbReference type="NCBIfam" id="NF004067">
    <property type="entry name" value="PRK05580.1-4"/>
    <property type="match status" value="1"/>
</dbReference>
<dbReference type="FunFam" id="3.40.50.300:FF:000489">
    <property type="entry name" value="Primosome assembly protein PriA"/>
    <property type="match status" value="1"/>
</dbReference>
<feature type="binding site" evidence="12">
    <location>
        <position position="440"/>
    </location>
    <ligand>
        <name>Zn(2+)</name>
        <dbReference type="ChEBI" id="CHEBI:29105"/>
        <label>2</label>
    </ligand>
</feature>
<dbReference type="CDD" id="cd18804">
    <property type="entry name" value="SF2_C_priA"/>
    <property type="match status" value="1"/>
</dbReference>
<dbReference type="GO" id="GO:0016887">
    <property type="term" value="F:ATP hydrolysis activity"/>
    <property type="evidence" value="ECO:0007669"/>
    <property type="project" value="RHEA"/>
</dbReference>
<evidence type="ECO:0000256" key="9">
    <source>
        <dbReference type="ARBA" id="ARBA00023125"/>
    </source>
</evidence>
<keyword evidence="8 12" id="KW-0067">ATP-binding</keyword>
<dbReference type="InterPro" id="IPR001650">
    <property type="entry name" value="Helicase_C-like"/>
</dbReference>
<dbReference type="SMART" id="SM00490">
    <property type="entry name" value="HELICc"/>
    <property type="match status" value="1"/>
</dbReference>
<feature type="binding site" evidence="12">
    <location>
        <position position="434"/>
    </location>
    <ligand>
        <name>Zn(2+)</name>
        <dbReference type="ChEBI" id="CHEBI:29105"/>
        <label>1</label>
    </ligand>
</feature>
<keyword evidence="4 12" id="KW-0547">Nucleotide-binding</keyword>
<evidence type="ECO:0000256" key="1">
    <source>
        <dbReference type="ARBA" id="ARBA00022515"/>
    </source>
</evidence>
<comment type="catalytic activity">
    <reaction evidence="11 12">
        <text>ATP + H2O = ADP + phosphate + H(+)</text>
        <dbReference type="Rhea" id="RHEA:13065"/>
        <dbReference type="ChEBI" id="CHEBI:15377"/>
        <dbReference type="ChEBI" id="CHEBI:15378"/>
        <dbReference type="ChEBI" id="CHEBI:30616"/>
        <dbReference type="ChEBI" id="CHEBI:43474"/>
        <dbReference type="ChEBI" id="CHEBI:456216"/>
        <dbReference type="EC" id="5.6.2.4"/>
    </reaction>
</comment>
<dbReference type="PROSITE" id="PS51192">
    <property type="entry name" value="HELICASE_ATP_BIND_1"/>
    <property type="match status" value="1"/>
</dbReference>
<evidence type="ECO:0000256" key="2">
    <source>
        <dbReference type="ARBA" id="ARBA00022705"/>
    </source>
</evidence>
<dbReference type="NCBIfam" id="NF004065">
    <property type="entry name" value="PRK05580.1-1"/>
    <property type="match status" value="1"/>
</dbReference>
<dbReference type="GO" id="GO:0003677">
    <property type="term" value="F:DNA binding"/>
    <property type="evidence" value="ECO:0007669"/>
    <property type="project" value="UniProtKB-UniRule"/>
</dbReference>
<evidence type="ECO:0000256" key="5">
    <source>
        <dbReference type="ARBA" id="ARBA00022801"/>
    </source>
</evidence>
<evidence type="ECO:0000256" key="10">
    <source>
        <dbReference type="ARBA" id="ARBA00023235"/>
    </source>
</evidence>
<comment type="similarity">
    <text evidence="12">Belongs to the helicase family. PriA subfamily.</text>
</comment>
<evidence type="ECO:0000256" key="4">
    <source>
        <dbReference type="ARBA" id="ARBA00022741"/>
    </source>
</evidence>
<dbReference type="CDD" id="cd17929">
    <property type="entry name" value="DEXHc_priA"/>
    <property type="match status" value="1"/>
</dbReference>
<dbReference type="Pfam" id="PF00270">
    <property type="entry name" value="DEAD"/>
    <property type="match status" value="1"/>
</dbReference>
<feature type="binding site" evidence="12">
    <location>
        <position position="474"/>
    </location>
    <ligand>
        <name>Zn(2+)</name>
        <dbReference type="ChEBI" id="CHEBI:29105"/>
        <label>1</label>
    </ligand>
</feature>
<dbReference type="GO" id="GO:0005524">
    <property type="term" value="F:ATP binding"/>
    <property type="evidence" value="ECO:0007669"/>
    <property type="project" value="UniProtKB-UniRule"/>
</dbReference>
<dbReference type="NCBIfam" id="TIGR00595">
    <property type="entry name" value="priA"/>
    <property type="match status" value="1"/>
</dbReference>
<dbReference type="OrthoDB" id="9759544at2"/>
<comment type="catalytic activity">
    <reaction evidence="12">
        <text>Couples ATP hydrolysis with the unwinding of duplex DNA by translocating in the 3'-5' direction.</text>
        <dbReference type="EC" id="5.6.2.4"/>
    </reaction>
</comment>
<dbReference type="GO" id="GO:0008270">
    <property type="term" value="F:zinc ion binding"/>
    <property type="evidence" value="ECO:0007669"/>
    <property type="project" value="UniProtKB-UniRule"/>
</dbReference>
<comment type="subunit">
    <text evidence="12">Component of the replication restart primosome.</text>
</comment>
<feature type="binding site" evidence="12">
    <location>
        <position position="443"/>
    </location>
    <ligand>
        <name>Zn(2+)</name>
        <dbReference type="ChEBI" id="CHEBI:29105"/>
        <label>2</label>
    </ligand>
</feature>
<evidence type="ECO:0000259" key="14">
    <source>
        <dbReference type="PROSITE" id="PS51194"/>
    </source>
</evidence>
<dbReference type="InterPro" id="IPR014001">
    <property type="entry name" value="Helicase_ATP-bd"/>
</dbReference>
<evidence type="ECO:0000256" key="7">
    <source>
        <dbReference type="ARBA" id="ARBA00022833"/>
    </source>
</evidence>
<reference evidence="15 16" key="1">
    <citation type="journal article" date="2015" name="BMC Genomics">
        <title>Genome mining reveals unlocked bioactive potential of marine Gram-negative bacteria.</title>
        <authorList>
            <person name="Machado H."/>
            <person name="Sonnenschein E.C."/>
            <person name="Melchiorsen J."/>
            <person name="Gram L."/>
        </authorList>
    </citation>
    <scope>NUCLEOTIDE SEQUENCE [LARGE SCALE GENOMIC DNA]</scope>
    <source>
        <strain evidence="15 16">S2471</strain>
    </source>
</reference>
<feature type="domain" description="Helicase ATP-binding" evidence="13">
    <location>
        <begin position="205"/>
        <end position="372"/>
    </location>
</feature>
<evidence type="ECO:0000313" key="16">
    <source>
        <dbReference type="Proteomes" id="UP000033452"/>
    </source>
</evidence>
<dbReference type="PANTHER" id="PTHR30580">
    <property type="entry name" value="PRIMOSOMAL PROTEIN N"/>
    <property type="match status" value="1"/>
</dbReference>
<dbReference type="GO" id="GO:0006269">
    <property type="term" value="P:DNA replication, synthesis of primer"/>
    <property type="evidence" value="ECO:0007669"/>
    <property type="project" value="UniProtKB-KW"/>
</dbReference>
<dbReference type="PANTHER" id="PTHR30580:SF0">
    <property type="entry name" value="PRIMOSOMAL PROTEIN N"/>
    <property type="match status" value="1"/>
</dbReference>
<dbReference type="GO" id="GO:0006310">
    <property type="term" value="P:DNA recombination"/>
    <property type="evidence" value="ECO:0007669"/>
    <property type="project" value="InterPro"/>
</dbReference>
<feature type="binding site" evidence="12">
    <location>
        <position position="431"/>
    </location>
    <ligand>
        <name>Zn(2+)</name>
        <dbReference type="ChEBI" id="CHEBI:29105"/>
        <label>1</label>
    </ligand>
</feature>
<name>A0A0F4QNB6_9GAMM</name>
<dbReference type="Gene3D" id="3.40.50.300">
    <property type="entry name" value="P-loop containing nucleotide triphosphate hydrolases"/>
    <property type="match status" value="2"/>
</dbReference>
<protein>
    <recommendedName>
        <fullName evidence="12">Replication restart protein PriA</fullName>
    </recommendedName>
    <alternativeName>
        <fullName evidence="12">ATP-dependent DNA helicase PriA</fullName>
        <ecNumber evidence="12">5.6.2.4</ecNumber>
    </alternativeName>
    <alternativeName>
        <fullName evidence="12">DNA 3'-5' helicase PriA</fullName>
    </alternativeName>
</protein>
<keyword evidence="6 12" id="KW-0347">Helicase</keyword>
<dbReference type="Pfam" id="PF18074">
    <property type="entry name" value="PriA_C"/>
    <property type="match status" value="1"/>
</dbReference>
<dbReference type="SUPFAM" id="SSF52540">
    <property type="entry name" value="P-loop containing nucleoside triphosphate hydrolases"/>
    <property type="match status" value="2"/>
</dbReference>
<dbReference type="InterPro" id="IPR042115">
    <property type="entry name" value="PriA_3primeBD_sf"/>
</dbReference>
<organism evidence="15 16">
    <name type="scientific">Pseudoalteromonas rubra</name>
    <dbReference type="NCBI Taxonomy" id="43658"/>
    <lineage>
        <taxon>Bacteria</taxon>
        <taxon>Pseudomonadati</taxon>
        <taxon>Pseudomonadota</taxon>
        <taxon>Gammaproteobacteria</taxon>
        <taxon>Alteromonadales</taxon>
        <taxon>Pseudoalteromonadaceae</taxon>
        <taxon>Pseudoalteromonas</taxon>
    </lineage>
</organism>
<keyword evidence="5 12" id="KW-0378">Hydrolase</keyword>
<dbReference type="RefSeq" id="WP_046004922.1">
    <property type="nucleotide sequence ID" value="NZ_JXYA01000021.1"/>
</dbReference>
<keyword evidence="7 12" id="KW-0862">Zinc</keyword>
<dbReference type="GO" id="GO:0006302">
    <property type="term" value="P:double-strand break repair"/>
    <property type="evidence" value="ECO:0007669"/>
    <property type="project" value="InterPro"/>
</dbReference>
<keyword evidence="2 12" id="KW-0235">DNA replication</keyword>
<dbReference type="AlphaFoldDB" id="A0A0F4QNB6"/>
<dbReference type="InterPro" id="IPR041222">
    <property type="entry name" value="PriA_3primeBD"/>
</dbReference>
<evidence type="ECO:0000256" key="6">
    <source>
        <dbReference type="ARBA" id="ARBA00022806"/>
    </source>
</evidence>
<dbReference type="InterPro" id="IPR011545">
    <property type="entry name" value="DEAD/DEAH_box_helicase_dom"/>
</dbReference>
<comment type="function">
    <text evidence="12">Initiates the restart of stalled replication forks, which reloads the replicative helicase on sites other than the origin of replication. Recognizes and binds to abandoned replication forks and remodels them to uncover a helicase loading site. Promotes assembly of the primosome at these replication forks.</text>
</comment>
<dbReference type="Pfam" id="PF00271">
    <property type="entry name" value="Helicase_C"/>
    <property type="match status" value="1"/>
</dbReference>
<dbReference type="GO" id="GO:1990077">
    <property type="term" value="C:primosome complex"/>
    <property type="evidence" value="ECO:0007669"/>
    <property type="project" value="UniProtKB-UniRule"/>
</dbReference>
<dbReference type="GO" id="GO:0006270">
    <property type="term" value="P:DNA replication initiation"/>
    <property type="evidence" value="ECO:0007669"/>
    <property type="project" value="TreeGrafter"/>
</dbReference>
<dbReference type="InterPro" id="IPR040498">
    <property type="entry name" value="PriA_CRR"/>
</dbReference>
<dbReference type="Proteomes" id="UP000033452">
    <property type="component" value="Unassembled WGS sequence"/>
</dbReference>
<dbReference type="InterPro" id="IPR041236">
    <property type="entry name" value="PriA_C"/>
</dbReference>
<dbReference type="InterPro" id="IPR027417">
    <property type="entry name" value="P-loop_NTPase"/>
</dbReference>
<evidence type="ECO:0000256" key="11">
    <source>
        <dbReference type="ARBA" id="ARBA00048988"/>
    </source>
</evidence>
<keyword evidence="9 12" id="KW-0238">DNA-binding</keyword>
<keyword evidence="10 12" id="KW-0413">Isomerase</keyword>
<dbReference type="PROSITE" id="PS51194">
    <property type="entry name" value="HELICASE_CTER"/>
    <property type="match status" value="1"/>
</dbReference>
<sequence length="723" mass="80588">MRFAEVALKVPLHRTFDYRLEPEQQPCVGGRVRVKFANRACIAIVVALKSHSDVPEDKIKALESVLDTTPVLSPDHLAFLRFSAQYYCHPLGETLFTALPGALREGEQVDKTQVPVLTLTEAGRETTQLRAKKQLALLEQLRSAGDATASELKTLGFSQAQIKALLEKALIREELRTDTHWQSAPLQLGNKPRLHPEQATACSAINSQTGFRTFLLEGVTGSGKTEVYLQSLEAILAAGKQALVLVPEIGLTPQTVNRFKRRFEGLPIDLWHSNLTDNERLHTWRRAEQGESALVIGTRSAIFLPFQTLGMIVVDEEHDGSFKQQDGLRYHARDLAAYRAAQGQFPLILGTATPALETLHKALQNRYQLLPLTKRAQTQQDNRFVLVDMKGQPDQGGFAKASLDAIAATLARGQQVMVFLNRRGFAPTLICHECGWLSNCDRCSTSATYHKSLRRLICHHCSEQAFVPVQCPDCGSTQIMPTGYGTEQLEEFLSEQFADFPVHRIDRDSTRRKGSLESALDEINQGGARLLIGTQMLAKGHHFADVNLVVILDVDSGLYSCDFRATEHMAQLITQVAGRAGRSGEAGTVLLQTHFPEHPLLQDLVNNGYQDFARYALREREETQMPPYSHLALIRAEATNSQLVMAFLSDLVPATPYPGIQLLGPIPAPMERLAGKYRYQLHIQAAQRKVLHQYLAQLADYIGQHKLANRVRWSIDVDPMDTY</sequence>
<dbReference type="GO" id="GO:0043138">
    <property type="term" value="F:3'-5' DNA helicase activity"/>
    <property type="evidence" value="ECO:0007669"/>
    <property type="project" value="UniProtKB-EC"/>
</dbReference>
<dbReference type="PATRIC" id="fig|43658.5.peg.2217"/>
<evidence type="ECO:0000313" key="15">
    <source>
        <dbReference type="EMBL" id="KJZ09141.1"/>
    </source>
</evidence>
<evidence type="ECO:0000259" key="13">
    <source>
        <dbReference type="PROSITE" id="PS51192"/>
    </source>
</evidence>
<evidence type="ECO:0000256" key="3">
    <source>
        <dbReference type="ARBA" id="ARBA00022723"/>
    </source>
</evidence>
<feature type="binding site" evidence="12">
    <location>
        <position position="458"/>
    </location>
    <ligand>
        <name>Zn(2+)</name>
        <dbReference type="ChEBI" id="CHEBI:29105"/>
        <label>2</label>
    </ligand>
</feature>
<dbReference type="HAMAP" id="MF_00983">
    <property type="entry name" value="PriA"/>
    <property type="match status" value="1"/>
</dbReference>